<dbReference type="InterPro" id="IPR036514">
    <property type="entry name" value="SGNH_hydro_sf"/>
</dbReference>
<reference evidence="2 3" key="1">
    <citation type="submission" date="2019-09" db="EMBL/GenBank/DDBJ databases">
        <title>YIM 132180 draft genome.</title>
        <authorList>
            <person name="Zhang K."/>
        </authorList>
    </citation>
    <scope>NUCLEOTIDE SEQUENCE [LARGE SCALE GENOMIC DNA]</scope>
    <source>
        <strain evidence="2 3">YIM 132180</strain>
    </source>
</reference>
<evidence type="ECO:0000256" key="1">
    <source>
        <dbReference type="SAM" id="SignalP"/>
    </source>
</evidence>
<accession>A0A7V7TYM7</accession>
<feature type="chain" id="PRO_5031516371" description="SGNH/GDSL hydrolase family protein" evidence="1">
    <location>
        <begin position="30"/>
        <end position="235"/>
    </location>
</feature>
<proteinExistence type="predicted"/>
<evidence type="ECO:0008006" key="4">
    <source>
        <dbReference type="Google" id="ProtNLM"/>
    </source>
</evidence>
<dbReference type="RefSeq" id="WP_150972026.1">
    <property type="nucleotide sequence ID" value="NZ_VZDO01000016.1"/>
</dbReference>
<protein>
    <recommendedName>
        <fullName evidence="4">SGNH/GDSL hydrolase family protein</fullName>
    </recommendedName>
</protein>
<dbReference type="InterPro" id="IPR057572">
    <property type="entry name" value="NonGDSL"/>
</dbReference>
<keyword evidence="3" id="KW-1185">Reference proteome</keyword>
<dbReference type="Pfam" id="PF25182">
    <property type="entry name" value="NonGDSL"/>
    <property type="match status" value="1"/>
</dbReference>
<dbReference type="GO" id="GO:0016788">
    <property type="term" value="F:hydrolase activity, acting on ester bonds"/>
    <property type="evidence" value="ECO:0007669"/>
    <property type="project" value="UniProtKB-ARBA"/>
</dbReference>
<sequence>MASIATNLACRVAAVALTAALAVTGGATAQLAASGAVVACGAPDPYLRLSGDLDHTENLVAHRQPVRILVLASSDVPEASLQVALKRRMPGIRFEVDSVLSAGLVEDDARSLRTITAQTDPDLVVWQVGVRDALAASDVEEFGDTLDRASEWVEDAGSDLLLIDPPFVPKVRHESIYGPYIAEIEATAKAERVPLIRRYAFTRFLSERPSRGAPYVDQAPCTLDLMAEAISRSIR</sequence>
<evidence type="ECO:0000313" key="3">
    <source>
        <dbReference type="Proteomes" id="UP000432089"/>
    </source>
</evidence>
<organism evidence="2 3">
    <name type="scientific">Plantimonas leprariae</name>
    <dbReference type="NCBI Taxonomy" id="2615207"/>
    <lineage>
        <taxon>Bacteria</taxon>
        <taxon>Pseudomonadati</taxon>
        <taxon>Pseudomonadota</taxon>
        <taxon>Alphaproteobacteria</taxon>
        <taxon>Hyphomicrobiales</taxon>
        <taxon>Aurantimonadaceae</taxon>
        <taxon>Plantimonas</taxon>
    </lineage>
</organism>
<dbReference type="SUPFAM" id="SSF52266">
    <property type="entry name" value="SGNH hydrolase"/>
    <property type="match status" value="1"/>
</dbReference>
<dbReference type="EMBL" id="VZDO01000016">
    <property type="protein sequence ID" value="KAB0677535.1"/>
    <property type="molecule type" value="Genomic_DNA"/>
</dbReference>
<evidence type="ECO:0000313" key="2">
    <source>
        <dbReference type="EMBL" id="KAB0677535.1"/>
    </source>
</evidence>
<dbReference type="Proteomes" id="UP000432089">
    <property type="component" value="Unassembled WGS sequence"/>
</dbReference>
<name>A0A7V7TYM7_9HYPH</name>
<keyword evidence="1" id="KW-0732">Signal</keyword>
<dbReference type="Gene3D" id="3.40.50.1110">
    <property type="entry name" value="SGNH hydrolase"/>
    <property type="match status" value="1"/>
</dbReference>
<dbReference type="AlphaFoldDB" id="A0A7V7TYM7"/>
<comment type="caution">
    <text evidence="2">The sequence shown here is derived from an EMBL/GenBank/DDBJ whole genome shotgun (WGS) entry which is preliminary data.</text>
</comment>
<feature type="signal peptide" evidence="1">
    <location>
        <begin position="1"/>
        <end position="29"/>
    </location>
</feature>
<gene>
    <name evidence="2" type="ORF">F6X38_17830</name>
</gene>